<dbReference type="EMBL" id="UYRR01002711">
    <property type="protein sequence ID" value="VDK19667.1"/>
    <property type="molecule type" value="Genomic_DNA"/>
</dbReference>
<keyword evidence="3" id="KW-1185">Reference proteome</keyword>
<feature type="transmembrane region" description="Helical" evidence="1">
    <location>
        <begin position="13"/>
        <end position="32"/>
    </location>
</feature>
<evidence type="ECO:0000256" key="1">
    <source>
        <dbReference type="SAM" id="Phobius"/>
    </source>
</evidence>
<reference evidence="2 3" key="2">
    <citation type="submission" date="2018-11" db="EMBL/GenBank/DDBJ databases">
        <authorList>
            <consortium name="Pathogen Informatics"/>
        </authorList>
    </citation>
    <scope>NUCLEOTIDE SEQUENCE [LARGE SCALE GENOMIC DNA]</scope>
</reference>
<protein>
    <submittedName>
        <fullName evidence="4">MLO-like protein</fullName>
    </submittedName>
</protein>
<name>A0A0M3J405_ANISI</name>
<sequence>MERSGRPSTFHELLFSFVGAFAFALKLTFEVLDMTSRRHANMHWGTKCFTKYGDIRIEQYVKAYGTIQDLKRLIQLARQASVYAHVPSELNHAICSCRS</sequence>
<keyword evidence="1" id="KW-0812">Transmembrane</keyword>
<dbReference type="Proteomes" id="UP000267096">
    <property type="component" value="Unassembled WGS sequence"/>
</dbReference>
<dbReference type="WBParaSite" id="ASIM_0000226901-mRNA-1">
    <property type="protein sequence ID" value="ASIM_0000226901-mRNA-1"/>
    <property type="gene ID" value="ASIM_0000226901"/>
</dbReference>
<organism evidence="4">
    <name type="scientific">Anisakis simplex</name>
    <name type="common">Herring worm</name>
    <dbReference type="NCBI Taxonomy" id="6269"/>
    <lineage>
        <taxon>Eukaryota</taxon>
        <taxon>Metazoa</taxon>
        <taxon>Ecdysozoa</taxon>
        <taxon>Nematoda</taxon>
        <taxon>Chromadorea</taxon>
        <taxon>Rhabditida</taxon>
        <taxon>Spirurina</taxon>
        <taxon>Ascaridomorpha</taxon>
        <taxon>Ascaridoidea</taxon>
        <taxon>Anisakidae</taxon>
        <taxon>Anisakis</taxon>
        <taxon>Anisakis simplex complex</taxon>
    </lineage>
</organism>
<evidence type="ECO:0000313" key="4">
    <source>
        <dbReference type="WBParaSite" id="ASIM_0000226901-mRNA-1"/>
    </source>
</evidence>
<evidence type="ECO:0000313" key="3">
    <source>
        <dbReference type="Proteomes" id="UP000267096"/>
    </source>
</evidence>
<proteinExistence type="predicted"/>
<keyword evidence="1" id="KW-1133">Transmembrane helix</keyword>
<gene>
    <name evidence="2" type="ORF">ASIM_LOCUS2138</name>
</gene>
<keyword evidence="1" id="KW-0472">Membrane</keyword>
<evidence type="ECO:0000313" key="2">
    <source>
        <dbReference type="EMBL" id="VDK19667.1"/>
    </source>
</evidence>
<dbReference type="AlphaFoldDB" id="A0A0M3J405"/>
<accession>A0A0M3J405</accession>
<reference evidence="4" key="1">
    <citation type="submission" date="2017-02" db="UniProtKB">
        <authorList>
            <consortium name="WormBaseParasite"/>
        </authorList>
    </citation>
    <scope>IDENTIFICATION</scope>
</reference>